<dbReference type="OrthoDB" id="342399at2"/>
<feature type="domain" description="Response regulatory" evidence="10">
    <location>
        <begin position="3"/>
        <end position="120"/>
    </location>
</feature>
<dbReference type="PROSITE" id="PS50110">
    <property type="entry name" value="RESPONSE_REGULATORY"/>
    <property type="match status" value="1"/>
</dbReference>
<evidence type="ECO:0000256" key="5">
    <source>
        <dbReference type="ARBA" id="ARBA00023015"/>
    </source>
</evidence>
<reference evidence="11 12" key="1">
    <citation type="submission" date="2017-09" db="EMBL/GenBank/DDBJ databases">
        <title>Complete Genome Sequences of Two Strains of the Meat Spoilage Bacterium Brochothrix thermosphacta Isolated from Ground Chicken.</title>
        <authorList>
            <person name="Paoli G.C."/>
            <person name="Wijey C."/>
            <person name="Chen C.-Y."/>
            <person name="Nguyen L."/>
            <person name="Yan X."/>
            <person name="Irwin P.L."/>
        </authorList>
    </citation>
    <scope>NUCLEOTIDE SEQUENCE [LARGE SCALE GENOMIC DNA]</scope>
    <source>
        <strain evidence="11 12">BI</strain>
    </source>
</reference>
<dbReference type="SUPFAM" id="SSF52172">
    <property type="entry name" value="CheY-like"/>
    <property type="match status" value="1"/>
</dbReference>
<keyword evidence="2" id="KW-0963">Cytoplasm</keyword>
<keyword evidence="12" id="KW-1185">Reference proteome</keyword>
<dbReference type="AlphaFoldDB" id="A0A1D2LKA0"/>
<dbReference type="SMART" id="SM00448">
    <property type="entry name" value="REC"/>
    <property type="match status" value="1"/>
</dbReference>
<dbReference type="Proteomes" id="UP000243591">
    <property type="component" value="Chromosome"/>
</dbReference>
<evidence type="ECO:0000256" key="7">
    <source>
        <dbReference type="ARBA" id="ARBA00023163"/>
    </source>
</evidence>
<dbReference type="PRINTS" id="PR00032">
    <property type="entry name" value="HTHARAC"/>
</dbReference>
<feature type="domain" description="HTH araC/xylS-type" evidence="9">
    <location>
        <begin position="388"/>
        <end position="486"/>
    </location>
</feature>
<evidence type="ECO:0000313" key="11">
    <source>
        <dbReference type="EMBL" id="ATF24933.1"/>
    </source>
</evidence>
<evidence type="ECO:0000259" key="9">
    <source>
        <dbReference type="PROSITE" id="PS01124"/>
    </source>
</evidence>
<dbReference type="PROSITE" id="PS01124">
    <property type="entry name" value="HTH_ARAC_FAMILY_2"/>
    <property type="match status" value="1"/>
</dbReference>
<name>A0A1D2LKA0_BROTH</name>
<keyword evidence="6 11" id="KW-0238">DNA-binding</keyword>
<evidence type="ECO:0000256" key="3">
    <source>
        <dbReference type="ARBA" id="ARBA00022553"/>
    </source>
</evidence>
<dbReference type="CDD" id="cd17536">
    <property type="entry name" value="REC_YesN-like"/>
    <property type="match status" value="1"/>
</dbReference>
<dbReference type="SMART" id="SM00342">
    <property type="entry name" value="HTH_ARAC"/>
    <property type="match status" value="1"/>
</dbReference>
<evidence type="ECO:0000256" key="2">
    <source>
        <dbReference type="ARBA" id="ARBA00022490"/>
    </source>
</evidence>
<dbReference type="KEGG" id="bths:CNY62_00280"/>
<dbReference type="PANTHER" id="PTHR42713:SF3">
    <property type="entry name" value="TRANSCRIPTIONAL REGULATORY PROTEIN HPTR"/>
    <property type="match status" value="1"/>
</dbReference>
<dbReference type="InterPro" id="IPR051552">
    <property type="entry name" value="HptR"/>
</dbReference>
<dbReference type="Gene3D" id="3.40.50.2300">
    <property type="match status" value="1"/>
</dbReference>
<dbReference type="InterPro" id="IPR001789">
    <property type="entry name" value="Sig_transdc_resp-reg_receiver"/>
</dbReference>
<dbReference type="EMBL" id="CP023483">
    <property type="protein sequence ID" value="ATF24933.1"/>
    <property type="molecule type" value="Genomic_DNA"/>
</dbReference>
<protein>
    <submittedName>
        <fullName evidence="11">DNA-binding response regulator</fullName>
    </submittedName>
</protein>
<comment type="subcellular location">
    <subcellularLocation>
        <location evidence="1">Cytoplasm</location>
    </subcellularLocation>
</comment>
<dbReference type="GO" id="GO:0005737">
    <property type="term" value="C:cytoplasm"/>
    <property type="evidence" value="ECO:0007669"/>
    <property type="project" value="UniProtKB-SubCell"/>
</dbReference>
<dbReference type="InterPro" id="IPR018062">
    <property type="entry name" value="HTH_AraC-typ_CS"/>
</dbReference>
<evidence type="ECO:0000256" key="6">
    <source>
        <dbReference type="ARBA" id="ARBA00023125"/>
    </source>
</evidence>
<dbReference type="GO" id="GO:0003700">
    <property type="term" value="F:DNA-binding transcription factor activity"/>
    <property type="evidence" value="ECO:0007669"/>
    <property type="project" value="InterPro"/>
</dbReference>
<dbReference type="Pfam" id="PF12833">
    <property type="entry name" value="HTH_18"/>
    <property type="match status" value="1"/>
</dbReference>
<dbReference type="Gene3D" id="1.10.10.60">
    <property type="entry name" value="Homeodomain-like"/>
    <property type="match status" value="2"/>
</dbReference>
<dbReference type="InterPro" id="IPR011006">
    <property type="entry name" value="CheY-like_superfamily"/>
</dbReference>
<proteinExistence type="predicted"/>
<evidence type="ECO:0000256" key="8">
    <source>
        <dbReference type="PROSITE-ProRule" id="PRU00169"/>
    </source>
</evidence>
<dbReference type="GO" id="GO:0000160">
    <property type="term" value="P:phosphorelay signal transduction system"/>
    <property type="evidence" value="ECO:0007669"/>
    <property type="project" value="UniProtKB-KW"/>
</dbReference>
<dbReference type="Pfam" id="PF00072">
    <property type="entry name" value="Response_reg"/>
    <property type="match status" value="1"/>
</dbReference>
<evidence type="ECO:0000313" key="12">
    <source>
        <dbReference type="Proteomes" id="UP000243591"/>
    </source>
</evidence>
<evidence type="ECO:0000256" key="4">
    <source>
        <dbReference type="ARBA" id="ARBA00023012"/>
    </source>
</evidence>
<dbReference type="GO" id="GO:0043565">
    <property type="term" value="F:sequence-specific DNA binding"/>
    <property type="evidence" value="ECO:0007669"/>
    <property type="project" value="InterPro"/>
</dbReference>
<gene>
    <name evidence="11" type="ORF">CNY62_00280</name>
</gene>
<dbReference type="InterPro" id="IPR009057">
    <property type="entry name" value="Homeodomain-like_sf"/>
</dbReference>
<keyword evidence="5" id="KW-0805">Transcription regulation</keyword>
<accession>A0A1D2LKA0</accession>
<evidence type="ECO:0000256" key="1">
    <source>
        <dbReference type="ARBA" id="ARBA00004496"/>
    </source>
</evidence>
<dbReference type="RefSeq" id="WP_069125460.1">
    <property type="nucleotide sequence ID" value="NZ_CP023483.1"/>
</dbReference>
<organism evidence="11 12">
    <name type="scientific">Brochothrix thermosphacta</name>
    <name type="common">Microbacterium thermosphactum</name>
    <dbReference type="NCBI Taxonomy" id="2756"/>
    <lineage>
        <taxon>Bacteria</taxon>
        <taxon>Bacillati</taxon>
        <taxon>Bacillota</taxon>
        <taxon>Bacilli</taxon>
        <taxon>Bacillales</taxon>
        <taxon>Listeriaceae</taxon>
        <taxon>Brochothrix</taxon>
    </lineage>
</organism>
<feature type="modified residue" description="4-aspartylphosphate" evidence="8">
    <location>
        <position position="55"/>
    </location>
</feature>
<keyword evidence="7" id="KW-0804">Transcription</keyword>
<evidence type="ECO:0000259" key="10">
    <source>
        <dbReference type="PROSITE" id="PS50110"/>
    </source>
</evidence>
<keyword evidence="3 8" id="KW-0597">Phosphoprotein</keyword>
<dbReference type="InterPro" id="IPR018060">
    <property type="entry name" value="HTH_AraC"/>
</dbReference>
<dbReference type="InterPro" id="IPR020449">
    <property type="entry name" value="Tscrpt_reg_AraC-type_HTH"/>
</dbReference>
<dbReference type="PANTHER" id="PTHR42713">
    <property type="entry name" value="HISTIDINE KINASE-RELATED"/>
    <property type="match status" value="1"/>
</dbReference>
<sequence length="491" mass="57339">MYKLLLVDDEYMILNGLKKIINWENMGIEISGTAKNGQEALDFIREHPVDIVITDVTMPAMSGIEFVQQAQKEGYRFHFIIMSGYQEFSYVKEGLVLGAENYLVKPVDKSELLKNVESIVEKISMIETSNSGQPQQFQTLIQEWLNLPNVTENFVTEMATYGYTIENERYTALIFKGLEKHHGFLMDLVKKNKQPYFFFQEDIFMIVFRGLKYELRDFLRQLRELLKEADFKLGLGKTEVPYTEVAHSYEQAQQVLTLCSFYELSGVQQLKRLLASLDESEVPQEISLDKLHHALTLGKMTTIEAEVQAIFTLMYEQEMTPSYVTHISFLILADIYRRFNQADQVAYQEALLEISTIKTFQKLQKIIETSIKQVEREIDVKQFSPNIQHVLQIIMERYRTDLTLKEVAEQLHLNAMYLGQLFKKETKKSFSQYLNQYRITKAKDLLLHSDYNINEISEKIGYTSTGYFYKNFKNVSGISPRDYRQQFGNEE</sequence>
<dbReference type="SUPFAM" id="SSF46689">
    <property type="entry name" value="Homeodomain-like"/>
    <property type="match status" value="2"/>
</dbReference>
<keyword evidence="4" id="KW-0902">Two-component regulatory system</keyword>
<dbReference type="PROSITE" id="PS00041">
    <property type="entry name" value="HTH_ARAC_FAMILY_1"/>
    <property type="match status" value="1"/>
</dbReference>